<dbReference type="GO" id="GO:0003724">
    <property type="term" value="F:RNA helicase activity"/>
    <property type="evidence" value="ECO:0007669"/>
    <property type="project" value="UniProtKB-EC"/>
</dbReference>
<evidence type="ECO:0000256" key="5">
    <source>
        <dbReference type="ARBA" id="ARBA00022801"/>
    </source>
</evidence>
<feature type="domain" description="Alphavirus-like MT" evidence="10">
    <location>
        <begin position="81"/>
        <end position="288"/>
    </location>
</feature>
<dbReference type="GO" id="GO:0005524">
    <property type="term" value="F:ATP binding"/>
    <property type="evidence" value="ECO:0007669"/>
    <property type="project" value="UniProtKB-KW"/>
</dbReference>
<dbReference type="InterPro" id="IPR043502">
    <property type="entry name" value="DNA/RNA_pol_sf"/>
</dbReference>
<dbReference type="GO" id="GO:0003723">
    <property type="term" value="F:RNA binding"/>
    <property type="evidence" value="ECO:0007669"/>
    <property type="project" value="InterPro"/>
</dbReference>
<dbReference type="GO" id="GO:0006351">
    <property type="term" value="P:DNA-templated transcription"/>
    <property type="evidence" value="ECO:0007669"/>
    <property type="project" value="InterPro"/>
</dbReference>
<accession>A0A7G3W8S7</accession>
<dbReference type="PROSITE" id="PS51743">
    <property type="entry name" value="ALPHAVIRUS_MT"/>
    <property type="match status" value="1"/>
</dbReference>
<gene>
    <name evidence="11" type="primary">ORF1</name>
</gene>
<dbReference type="SUPFAM" id="SSF56672">
    <property type="entry name" value="DNA/RNA polymerases"/>
    <property type="match status" value="1"/>
</dbReference>
<dbReference type="PROSITE" id="PS50507">
    <property type="entry name" value="RDRP_SSRNA_POS"/>
    <property type="match status" value="1"/>
</dbReference>
<keyword evidence="4" id="KW-0548">Nucleotidyltransferase</keyword>
<dbReference type="GO" id="GO:0016556">
    <property type="term" value="P:mRNA modification"/>
    <property type="evidence" value="ECO:0007669"/>
    <property type="project" value="InterPro"/>
</dbReference>
<keyword evidence="6" id="KW-0547">Nucleotide-binding</keyword>
<dbReference type="GO" id="GO:0039694">
    <property type="term" value="P:viral RNA genome replication"/>
    <property type="evidence" value="ECO:0007669"/>
    <property type="project" value="InterPro"/>
</dbReference>
<dbReference type="GO" id="GO:0008174">
    <property type="term" value="F:mRNA methyltransferase activity"/>
    <property type="evidence" value="ECO:0007669"/>
    <property type="project" value="UniProtKB-UniRule"/>
</dbReference>
<dbReference type="GO" id="GO:0016787">
    <property type="term" value="F:hydrolase activity"/>
    <property type="evidence" value="ECO:0007669"/>
    <property type="project" value="UniProtKB-KW"/>
</dbReference>
<keyword evidence="6" id="KW-0067">ATP-binding</keyword>
<dbReference type="GO" id="GO:0006396">
    <property type="term" value="P:RNA processing"/>
    <property type="evidence" value="ECO:0007669"/>
    <property type="project" value="InterPro"/>
</dbReference>
<protein>
    <recommendedName>
        <fullName evidence="1">Replicase large subunit</fullName>
    </recommendedName>
</protein>
<keyword evidence="7" id="KW-0693">Viral RNA replication</keyword>
<dbReference type="InterPro" id="IPR001788">
    <property type="entry name" value="RNA-dep_RNA_pol_alsuvir"/>
</dbReference>
<evidence type="ECO:0000313" key="11">
    <source>
        <dbReference type="EMBL" id="QED42902.1"/>
    </source>
</evidence>
<dbReference type="Pfam" id="PF00978">
    <property type="entry name" value="RdRP_2"/>
    <property type="match status" value="1"/>
</dbReference>
<keyword evidence="2" id="KW-0696">RNA-directed RNA polymerase</keyword>
<dbReference type="GO" id="GO:0003968">
    <property type="term" value="F:RNA-directed RNA polymerase activity"/>
    <property type="evidence" value="ECO:0007669"/>
    <property type="project" value="UniProtKB-KW"/>
</dbReference>
<comment type="catalytic activity">
    <reaction evidence="8">
        <text>ATP + H2O = ADP + phosphate + H(+)</text>
        <dbReference type="Rhea" id="RHEA:13065"/>
        <dbReference type="ChEBI" id="CHEBI:15377"/>
        <dbReference type="ChEBI" id="CHEBI:15378"/>
        <dbReference type="ChEBI" id="CHEBI:30616"/>
        <dbReference type="ChEBI" id="CHEBI:43474"/>
        <dbReference type="ChEBI" id="CHEBI:456216"/>
        <dbReference type="EC" id="3.6.4.13"/>
    </reaction>
</comment>
<evidence type="ECO:0000256" key="3">
    <source>
        <dbReference type="ARBA" id="ARBA00022679"/>
    </source>
</evidence>
<dbReference type="InterPro" id="IPR002588">
    <property type="entry name" value="Alphavirus-like_MT_dom"/>
</dbReference>
<feature type="domain" description="RdRp catalytic" evidence="9">
    <location>
        <begin position="915"/>
        <end position="1028"/>
    </location>
</feature>
<reference evidence="11" key="1">
    <citation type="submission" date="2018-11" db="EMBL/GenBank/DDBJ databases">
        <authorList>
            <person name="Jo Y."/>
            <person name="Cho W.K."/>
        </authorList>
    </citation>
    <scope>NUCLEOTIDE SEQUENCE</scope>
    <source>
        <strain evidence="11">Won</strain>
    </source>
</reference>
<evidence type="ECO:0000256" key="6">
    <source>
        <dbReference type="ARBA" id="ARBA00022840"/>
    </source>
</evidence>
<proteinExistence type="predicted"/>
<sequence length="1158" mass="131184">MAGNMDDDDRSVGTSLMRNAPLSTEHPLFKAVALQTSLRLKEIMKREDVRRRSTKKMLCFVSLDAEESAVLRAVFPEFSTVEYGCSKPGHGYYHAIRDLANEWCVMQAERYTKSIAHFGGSANIHLQSGRHDVHIVGDRTDDVYAHMVHESVLDASRMAKDVVSVSRTLGRVVAPVALLNFLNCRSLHPCRDGHCCFHAREALIVDGSMVTLSPHQVAAAMLQVKATVAFGFFPYVSSMMVSDEGRLDRTGILFRRKGHGDSAEFEFVYPQGRCGVTGYPLPVWAAWVKEQVIELGGCGKESYFQLELLDNRGPFMFYRMVKLGGPPKTRRFIHALDLPQNKELYTVISWRLKHVGCDSRVESSWEKCTFTAERRLIDRVYSFGMQLAAKDFTRFALRKQLKMVNDRVVVNGTAVTWHAPLSPDEVDQLSVALFSRLFVDRYDAGKLSSELMSRLRAYAEFDSAPFIKKLTFIASMCLTGMWDSTLLHLDEKIRHLCDSFHRFINGGNTEKVVSVHRPPTYVTMEQLSGAWFDRVKAKFMPRPAYPKDYVVPTFPGVLCTSTHLPRHPVEQSQQDLAAIYSDVVDVPGKLIVAVDEGSTTAVNLSERELDTVREEALSLVASLNELDHEPVDRHEDLSIVAKRIVPEVPSVMDFLRDPDPVHSFNEVYERCMPGNALVESQRDMASNAFDPQDRNLSAVYMRMGLSRDAPKPVKVFKSRLKALNVTKRQDVLSELLSAASARNTDPPVVSKPQDFSTLLPDIWRRFKQMACRDDVDELLAKYQSDPVALGEMAFVQWMDQAKDQNVIKRICNIMSDHAKAVEEYDVGQYMMMIKADVKVPLSTKVQGERIEPQVIVYHDKMLSAGYSAIFRVLVTRFLSILKTNVHINLRKDSRDIAGFINALHPFDLLDTGQVIDYLENDFSKYDKSQLELVFTLEKFLFEKLGMNQTFVDAWFMGHIDCKLRSLVHAFTLHVAWQRKSGDATTAFGNVVLNCMSVLYAYPVSTVYWMVFMGDDSIVCAERVAGYDEAVKVLAEVFNLQAKTYITSAPYFASNFIVINKACRTVGLLPDPIKRIERWSMSVGENEANFDEKFESARDVCGLYRYKIYTDVLKYMVPQRYMHISVGDTEIINSGIATVISDKDVFCGMWENKLELELC</sequence>
<dbReference type="InterPro" id="IPR007094">
    <property type="entry name" value="RNA-dir_pol_PSvirus"/>
</dbReference>
<name>A0A7G3W8S7_9VIRU</name>
<keyword evidence="3" id="KW-0808">Transferase</keyword>
<organism evidence="11">
    <name type="scientific">Uromyces virgavirus E</name>
    <dbReference type="NCBI Taxonomy" id="2592727"/>
    <lineage>
        <taxon>Viruses</taxon>
        <taxon>Riboviria</taxon>
        <taxon>Orthornavirae</taxon>
        <taxon>Kitrinoviricota</taxon>
        <taxon>Alsuviricetes</taxon>
        <taxon>Martellivirales</taxon>
        <taxon>Virgaviridae</taxon>
    </lineage>
</organism>
<evidence type="ECO:0000256" key="1">
    <source>
        <dbReference type="ARBA" id="ARBA00013540"/>
    </source>
</evidence>
<keyword evidence="5" id="KW-0378">Hydrolase</keyword>
<evidence type="ECO:0000256" key="2">
    <source>
        <dbReference type="ARBA" id="ARBA00022484"/>
    </source>
</evidence>
<dbReference type="EMBL" id="MK231029">
    <property type="protein sequence ID" value="QED42902.1"/>
    <property type="molecule type" value="Genomic_RNA"/>
</dbReference>
<evidence type="ECO:0000256" key="7">
    <source>
        <dbReference type="ARBA" id="ARBA00022953"/>
    </source>
</evidence>
<evidence type="ECO:0000259" key="10">
    <source>
        <dbReference type="PROSITE" id="PS51743"/>
    </source>
</evidence>
<evidence type="ECO:0000259" key="9">
    <source>
        <dbReference type="PROSITE" id="PS50507"/>
    </source>
</evidence>
<evidence type="ECO:0000256" key="8">
    <source>
        <dbReference type="ARBA" id="ARBA00047984"/>
    </source>
</evidence>
<evidence type="ECO:0000256" key="4">
    <source>
        <dbReference type="ARBA" id="ARBA00022695"/>
    </source>
</evidence>